<dbReference type="Proteomes" id="UP000335636">
    <property type="component" value="Unassembled WGS sequence"/>
</dbReference>
<dbReference type="EMBL" id="CABDUW010002439">
    <property type="protein sequence ID" value="VTJ86832.1"/>
    <property type="molecule type" value="Genomic_DNA"/>
</dbReference>
<reference evidence="1" key="1">
    <citation type="submission" date="2019-04" db="EMBL/GenBank/DDBJ databases">
        <authorList>
            <person name="Alioto T."/>
            <person name="Alioto T."/>
        </authorList>
    </citation>
    <scope>NUCLEOTIDE SEQUENCE [LARGE SCALE GENOMIC DNA]</scope>
</reference>
<keyword evidence="2" id="KW-1185">Reference proteome</keyword>
<dbReference type="AlphaFoldDB" id="A0A5E4D0Q6"/>
<organism evidence="1 2">
    <name type="scientific">Marmota monax</name>
    <name type="common">Woodchuck</name>
    <dbReference type="NCBI Taxonomy" id="9995"/>
    <lineage>
        <taxon>Eukaryota</taxon>
        <taxon>Metazoa</taxon>
        <taxon>Chordata</taxon>
        <taxon>Craniata</taxon>
        <taxon>Vertebrata</taxon>
        <taxon>Euteleostomi</taxon>
        <taxon>Mammalia</taxon>
        <taxon>Eutheria</taxon>
        <taxon>Euarchontoglires</taxon>
        <taxon>Glires</taxon>
        <taxon>Rodentia</taxon>
        <taxon>Sciuromorpha</taxon>
        <taxon>Sciuridae</taxon>
        <taxon>Xerinae</taxon>
        <taxon>Marmotini</taxon>
        <taxon>Marmota</taxon>
    </lineage>
</organism>
<gene>
    <name evidence="1" type="ORF">MONAX_5E038936</name>
</gene>
<name>A0A5E4D0Q6_MARMO</name>
<proteinExistence type="predicted"/>
<protein>
    <submittedName>
        <fullName evidence="1">Uncharacterized protein</fullName>
    </submittedName>
</protein>
<comment type="caution">
    <text evidence="1">The sequence shown here is derived from an EMBL/GenBank/DDBJ whole genome shotgun (WGS) entry which is preliminary data.</text>
</comment>
<evidence type="ECO:0000313" key="2">
    <source>
        <dbReference type="Proteomes" id="UP000335636"/>
    </source>
</evidence>
<accession>A0A5E4D0Q6</accession>
<sequence>MSLSPPLIEVLQVADEKIQIHPELQECSNPDQLQGKEKKNNEECHLTKIENVEHFTTSITDSDSSIAVKALEIDICGSVAGFQQESLDVSQMLSGKSKQTEAKMERAFI</sequence>
<evidence type="ECO:0000313" key="1">
    <source>
        <dbReference type="EMBL" id="VTJ86832.1"/>
    </source>
</evidence>